<dbReference type="InterPro" id="IPR000515">
    <property type="entry name" value="MetI-like"/>
</dbReference>
<comment type="caution">
    <text evidence="9">The sequence shown here is derived from an EMBL/GenBank/DDBJ whole genome shotgun (WGS) entry which is preliminary data.</text>
</comment>
<dbReference type="InterPro" id="IPR025966">
    <property type="entry name" value="OppC_N"/>
</dbReference>
<dbReference type="Proteomes" id="UP000177701">
    <property type="component" value="Unassembled WGS sequence"/>
</dbReference>
<evidence type="ECO:0000313" key="10">
    <source>
        <dbReference type="Proteomes" id="UP000177701"/>
    </source>
</evidence>
<evidence type="ECO:0000256" key="3">
    <source>
        <dbReference type="ARBA" id="ARBA00022475"/>
    </source>
</evidence>
<feature type="transmembrane region" description="Helical" evidence="7">
    <location>
        <begin position="117"/>
        <end position="140"/>
    </location>
</feature>
<comment type="subcellular location">
    <subcellularLocation>
        <location evidence="1 7">Cell membrane</location>
        <topology evidence="1 7">Multi-pass membrane protein</topology>
    </subcellularLocation>
</comment>
<dbReference type="Pfam" id="PF12911">
    <property type="entry name" value="OppC_N"/>
    <property type="match status" value="1"/>
</dbReference>
<evidence type="ECO:0000313" key="9">
    <source>
        <dbReference type="EMBL" id="OGD13932.1"/>
    </source>
</evidence>
<keyword evidence="6 7" id="KW-0472">Membrane</keyword>
<dbReference type="PANTHER" id="PTHR43386">
    <property type="entry name" value="OLIGOPEPTIDE TRANSPORT SYSTEM PERMEASE PROTEIN APPC"/>
    <property type="match status" value="1"/>
</dbReference>
<dbReference type="EMBL" id="MEYH01000097">
    <property type="protein sequence ID" value="OGD13932.1"/>
    <property type="molecule type" value="Genomic_DNA"/>
</dbReference>
<dbReference type="STRING" id="1797291.A2V47_03790"/>
<dbReference type="CDD" id="cd06261">
    <property type="entry name" value="TM_PBP2"/>
    <property type="match status" value="1"/>
</dbReference>
<evidence type="ECO:0000259" key="8">
    <source>
        <dbReference type="PROSITE" id="PS50928"/>
    </source>
</evidence>
<feature type="transmembrane region" description="Helical" evidence="7">
    <location>
        <begin position="211"/>
        <end position="229"/>
    </location>
</feature>
<organism evidence="9 10">
    <name type="scientific">Candidatus Sediminicultor quintus</name>
    <dbReference type="NCBI Taxonomy" id="1797291"/>
    <lineage>
        <taxon>Bacteria</taxon>
        <taxon>Pseudomonadati</taxon>
        <taxon>Atribacterota</taxon>
        <taxon>Candidatus Phoenicimicrobiia</taxon>
        <taxon>Candidatus Pheonicimicrobiales</taxon>
        <taxon>Candidatus Phoenicimicrobiaceae</taxon>
        <taxon>Candidatus Sediminicultor</taxon>
    </lineage>
</organism>
<keyword evidence="4 7" id="KW-0812">Transmembrane</keyword>
<keyword evidence="5 7" id="KW-1133">Transmembrane helix</keyword>
<dbReference type="Pfam" id="PF00528">
    <property type="entry name" value="BPD_transp_1"/>
    <property type="match status" value="1"/>
</dbReference>
<dbReference type="InterPro" id="IPR050366">
    <property type="entry name" value="BP-dependent_transpt_permease"/>
</dbReference>
<feature type="domain" description="ABC transmembrane type-1" evidence="8">
    <location>
        <begin position="82"/>
        <end position="271"/>
    </location>
</feature>
<feature type="transmembrane region" description="Helical" evidence="7">
    <location>
        <begin position="84"/>
        <end position="110"/>
    </location>
</feature>
<sequence>MKWENVRRNWYKFSRNKLSIVGLLVVLIILFLVIFAPLITSHPEAVTKYVNFSEAKKPPSLSYPFGTDIYGRDTLTRTIYGFRISLLMSVVVLLISVPIGVILGLVAGYFGKWVENLIMRITDIFLSVPTLILALALLTILPRNLVTTMIAVSLVWWTWYCRLVYGLVTSIKSEFYIQANELIGEGKSSILFKEILPNCLSVIITKMTLDVGAIILLGSSLSFVGLGAQPPTADLGGMIADGVVYLPDMWWMAVFPSIALVTIVLGFNLLGDGIYDMFSLGEA</sequence>
<reference evidence="9 10" key="1">
    <citation type="journal article" date="2016" name="Nat. Commun.">
        <title>Thousands of microbial genomes shed light on interconnected biogeochemical processes in an aquifer system.</title>
        <authorList>
            <person name="Anantharaman K."/>
            <person name="Brown C.T."/>
            <person name="Hug L.A."/>
            <person name="Sharon I."/>
            <person name="Castelle C.J."/>
            <person name="Probst A.J."/>
            <person name="Thomas B.C."/>
            <person name="Singh A."/>
            <person name="Wilkins M.J."/>
            <person name="Karaoz U."/>
            <person name="Brodie E.L."/>
            <person name="Williams K.H."/>
            <person name="Hubbard S.S."/>
            <person name="Banfield J.F."/>
        </authorList>
    </citation>
    <scope>NUCLEOTIDE SEQUENCE [LARGE SCALE GENOMIC DNA]</scope>
</reference>
<name>A0A1F5A5U9_9BACT</name>
<dbReference type="PROSITE" id="PS50928">
    <property type="entry name" value="ABC_TM1"/>
    <property type="match status" value="1"/>
</dbReference>
<evidence type="ECO:0000256" key="1">
    <source>
        <dbReference type="ARBA" id="ARBA00004651"/>
    </source>
</evidence>
<dbReference type="GO" id="GO:0005886">
    <property type="term" value="C:plasma membrane"/>
    <property type="evidence" value="ECO:0007669"/>
    <property type="project" value="UniProtKB-SubCell"/>
</dbReference>
<comment type="similarity">
    <text evidence="7">Belongs to the binding-protein-dependent transport system permease family.</text>
</comment>
<protein>
    <submittedName>
        <fullName evidence="9">D-ala-D-ala transporter subunit</fullName>
    </submittedName>
</protein>
<feature type="transmembrane region" description="Helical" evidence="7">
    <location>
        <begin position="249"/>
        <end position="270"/>
    </location>
</feature>
<keyword evidence="3" id="KW-1003">Cell membrane</keyword>
<evidence type="ECO:0000256" key="7">
    <source>
        <dbReference type="RuleBase" id="RU363032"/>
    </source>
</evidence>
<dbReference type="SUPFAM" id="SSF161098">
    <property type="entry name" value="MetI-like"/>
    <property type="match status" value="1"/>
</dbReference>
<evidence type="ECO:0000256" key="2">
    <source>
        <dbReference type="ARBA" id="ARBA00022448"/>
    </source>
</evidence>
<feature type="transmembrane region" description="Helical" evidence="7">
    <location>
        <begin position="20"/>
        <end position="39"/>
    </location>
</feature>
<keyword evidence="2 7" id="KW-0813">Transport</keyword>
<dbReference type="InterPro" id="IPR035906">
    <property type="entry name" value="MetI-like_sf"/>
</dbReference>
<dbReference type="PANTHER" id="PTHR43386:SF1">
    <property type="entry name" value="D,D-DIPEPTIDE TRANSPORT SYSTEM PERMEASE PROTEIN DDPC-RELATED"/>
    <property type="match status" value="1"/>
</dbReference>
<evidence type="ECO:0000256" key="6">
    <source>
        <dbReference type="ARBA" id="ARBA00023136"/>
    </source>
</evidence>
<proteinExistence type="inferred from homology"/>
<dbReference type="GO" id="GO:0055085">
    <property type="term" value="P:transmembrane transport"/>
    <property type="evidence" value="ECO:0007669"/>
    <property type="project" value="InterPro"/>
</dbReference>
<dbReference type="Gene3D" id="1.10.3720.10">
    <property type="entry name" value="MetI-like"/>
    <property type="match status" value="1"/>
</dbReference>
<feature type="transmembrane region" description="Helical" evidence="7">
    <location>
        <begin position="146"/>
        <end position="168"/>
    </location>
</feature>
<gene>
    <name evidence="9" type="ORF">A2V47_03790</name>
</gene>
<dbReference type="AlphaFoldDB" id="A0A1F5A5U9"/>
<accession>A0A1F5A5U9</accession>
<evidence type="ECO:0000256" key="4">
    <source>
        <dbReference type="ARBA" id="ARBA00022692"/>
    </source>
</evidence>
<evidence type="ECO:0000256" key="5">
    <source>
        <dbReference type="ARBA" id="ARBA00022989"/>
    </source>
</evidence>